<protein>
    <submittedName>
        <fullName evidence="1">Uncharacterized protein</fullName>
    </submittedName>
</protein>
<evidence type="ECO:0000313" key="2">
    <source>
        <dbReference type="Proteomes" id="UP000276133"/>
    </source>
</evidence>
<name>A0A3M7PZV9_BRAPC</name>
<dbReference type="AlphaFoldDB" id="A0A3M7PZV9"/>
<reference evidence="1 2" key="1">
    <citation type="journal article" date="2018" name="Sci. Rep.">
        <title>Genomic signatures of local adaptation to the degree of environmental predictability in rotifers.</title>
        <authorList>
            <person name="Franch-Gras L."/>
            <person name="Hahn C."/>
            <person name="Garcia-Roger E.M."/>
            <person name="Carmona M.J."/>
            <person name="Serra M."/>
            <person name="Gomez A."/>
        </authorList>
    </citation>
    <scope>NUCLEOTIDE SEQUENCE [LARGE SCALE GENOMIC DNA]</scope>
    <source>
        <strain evidence="1">HYR1</strain>
    </source>
</reference>
<sequence length="69" mass="8130">MKKYADNFCIFFIRKKLLGSIKISICKQDVLDKLINKTLFANNFRLKHIEKNQKKVPIFKGASKKDKNQ</sequence>
<evidence type="ECO:0000313" key="1">
    <source>
        <dbReference type="EMBL" id="RNA04717.1"/>
    </source>
</evidence>
<gene>
    <name evidence="1" type="ORF">BpHYR1_020088</name>
</gene>
<dbReference type="EMBL" id="REGN01007992">
    <property type="protein sequence ID" value="RNA04717.1"/>
    <property type="molecule type" value="Genomic_DNA"/>
</dbReference>
<keyword evidence="2" id="KW-1185">Reference proteome</keyword>
<comment type="caution">
    <text evidence="1">The sequence shown here is derived from an EMBL/GenBank/DDBJ whole genome shotgun (WGS) entry which is preliminary data.</text>
</comment>
<organism evidence="1 2">
    <name type="scientific">Brachionus plicatilis</name>
    <name type="common">Marine rotifer</name>
    <name type="synonym">Brachionus muelleri</name>
    <dbReference type="NCBI Taxonomy" id="10195"/>
    <lineage>
        <taxon>Eukaryota</taxon>
        <taxon>Metazoa</taxon>
        <taxon>Spiralia</taxon>
        <taxon>Gnathifera</taxon>
        <taxon>Rotifera</taxon>
        <taxon>Eurotatoria</taxon>
        <taxon>Monogononta</taxon>
        <taxon>Pseudotrocha</taxon>
        <taxon>Ploima</taxon>
        <taxon>Brachionidae</taxon>
        <taxon>Brachionus</taxon>
    </lineage>
</organism>
<dbReference type="Proteomes" id="UP000276133">
    <property type="component" value="Unassembled WGS sequence"/>
</dbReference>
<proteinExistence type="predicted"/>
<accession>A0A3M7PZV9</accession>